<name>A0A1R2AMY3_9CILI</name>
<evidence type="ECO:0000313" key="1">
    <source>
        <dbReference type="EMBL" id="OMJ65884.1"/>
    </source>
</evidence>
<dbReference type="OrthoDB" id="10413845at2759"/>
<evidence type="ECO:0000313" key="2">
    <source>
        <dbReference type="Proteomes" id="UP000187209"/>
    </source>
</evidence>
<keyword evidence="2" id="KW-1185">Reference proteome</keyword>
<protein>
    <submittedName>
        <fullName evidence="1">Uncharacterized protein</fullName>
    </submittedName>
</protein>
<accession>A0A1R2AMY3</accession>
<proteinExistence type="predicted"/>
<dbReference type="EMBL" id="MPUH01001903">
    <property type="protein sequence ID" value="OMJ65884.1"/>
    <property type="molecule type" value="Genomic_DNA"/>
</dbReference>
<dbReference type="AlphaFoldDB" id="A0A1R2AMY3"/>
<organism evidence="1 2">
    <name type="scientific">Stentor coeruleus</name>
    <dbReference type="NCBI Taxonomy" id="5963"/>
    <lineage>
        <taxon>Eukaryota</taxon>
        <taxon>Sar</taxon>
        <taxon>Alveolata</taxon>
        <taxon>Ciliophora</taxon>
        <taxon>Postciliodesmatophora</taxon>
        <taxon>Heterotrichea</taxon>
        <taxon>Heterotrichida</taxon>
        <taxon>Stentoridae</taxon>
        <taxon>Stentor</taxon>
    </lineage>
</organism>
<dbReference type="Proteomes" id="UP000187209">
    <property type="component" value="Unassembled WGS sequence"/>
</dbReference>
<gene>
    <name evidence="1" type="ORF">SteCoe_37476</name>
</gene>
<reference evidence="1 2" key="1">
    <citation type="submission" date="2016-11" db="EMBL/GenBank/DDBJ databases">
        <title>The macronuclear genome of Stentor coeruleus: a giant cell with tiny introns.</title>
        <authorList>
            <person name="Slabodnick M."/>
            <person name="Ruby J.G."/>
            <person name="Reiff S.B."/>
            <person name="Swart E.C."/>
            <person name="Gosai S."/>
            <person name="Prabakaran S."/>
            <person name="Witkowska E."/>
            <person name="Larue G.E."/>
            <person name="Fisher S."/>
            <person name="Freeman R.M."/>
            <person name="Gunawardena J."/>
            <person name="Chu W."/>
            <person name="Stover N.A."/>
            <person name="Gregory B.D."/>
            <person name="Nowacki M."/>
            <person name="Derisi J."/>
            <person name="Roy S.W."/>
            <person name="Marshall W.F."/>
            <person name="Sood P."/>
        </authorList>
    </citation>
    <scope>NUCLEOTIDE SEQUENCE [LARGE SCALE GENOMIC DNA]</scope>
    <source>
        <strain evidence="1">WM001</strain>
    </source>
</reference>
<sequence length="444" mass="51343">MNEEIENFLKKYSAKSLSKYYQNESEIWVGAYVEIIEGPNFSSSTFHRVKNQLEVINPMKWAQAVSTVIKNFNPSIHELSLLNLTHVAIAEIQDNMFNTITQLYNLRSYLFLHIQSLTSLSPIQATKYILQLIKFIELWCAHLDVEELDLAEALIRIVRFASILELKEDDLRLKLIFDKVSVPMISLCKQYSCFQYVCSNLLSHILPFSETEKVKRNPYIAYCVLKDLMKSPEEGEVEESGIREKFNFLYSRFEFSYRSPPQALFALTRENENPSEKLTALLKYYSEVLPGLSNASWDTLFVRGIILSNTYTLRIVFLISTGGAKLALQLADLMYSTFANLIGFCSQGKIDLPNIEIILKIFTELHWVPSIVGTISKYISHMDIKCTQEFLEIVWGYLKDFPPTSQTKTGDEEYLRSFKLFVHRNIENLGCLYSELRRSSYNNI</sequence>
<comment type="caution">
    <text evidence="1">The sequence shown here is derived from an EMBL/GenBank/DDBJ whole genome shotgun (WGS) entry which is preliminary data.</text>
</comment>